<protein>
    <submittedName>
        <fullName evidence="5">Universal stress protein</fullName>
    </submittedName>
</protein>
<organism evidence="5">
    <name type="scientific">mine drainage metagenome</name>
    <dbReference type="NCBI Taxonomy" id="410659"/>
    <lineage>
        <taxon>unclassified sequences</taxon>
        <taxon>metagenomes</taxon>
        <taxon>ecological metagenomes</taxon>
    </lineage>
</organism>
<accession>A0A1J5SXR0</accession>
<dbReference type="EMBL" id="MLJW01000015">
    <property type="protein sequence ID" value="OIR13271.1"/>
    <property type="molecule type" value="Genomic_DNA"/>
</dbReference>
<keyword evidence="3" id="KW-0067">ATP-binding</keyword>
<proteinExistence type="inferred from homology"/>
<dbReference type="PANTHER" id="PTHR46268:SF27">
    <property type="entry name" value="UNIVERSAL STRESS PROTEIN RV2623"/>
    <property type="match status" value="1"/>
</dbReference>
<dbReference type="AlphaFoldDB" id="A0A1J5SXR0"/>
<dbReference type="InterPro" id="IPR006015">
    <property type="entry name" value="Universal_stress_UspA"/>
</dbReference>
<dbReference type="InterPro" id="IPR006016">
    <property type="entry name" value="UspA"/>
</dbReference>
<comment type="caution">
    <text evidence="5">The sequence shown here is derived from an EMBL/GenBank/DDBJ whole genome shotgun (WGS) entry which is preliminary data.</text>
</comment>
<evidence type="ECO:0000256" key="2">
    <source>
        <dbReference type="ARBA" id="ARBA00022741"/>
    </source>
</evidence>
<dbReference type="CDD" id="cd00293">
    <property type="entry name" value="USP-like"/>
    <property type="match status" value="1"/>
</dbReference>
<evidence type="ECO:0000259" key="4">
    <source>
        <dbReference type="Pfam" id="PF00582"/>
    </source>
</evidence>
<dbReference type="PRINTS" id="PR01438">
    <property type="entry name" value="UNVRSLSTRESS"/>
</dbReference>
<evidence type="ECO:0000256" key="3">
    <source>
        <dbReference type="ARBA" id="ARBA00022840"/>
    </source>
</evidence>
<dbReference type="Pfam" id="PF00582">
    <property type="entry name" value="Usp"/>
    <property type="match status" value="1"/>
</dbReference>
<name>A0A1J5SXR0_9ZZZZ</name>
<dbReference type="Gene3D" id="3.40.50.620">
    <property type="entry name" value="HUPs"/>
    <property type="match status" value="1"/>
</dbReference>
<sequence length="145" mass="16359">MNHILMALDFSEFSPEVEKVGYSLAKKINASVTLVTIVNKFIDYVPLDTGQVFENQWEARKDIASKSLQEVKERHPDVSTEIVTFIGDPKEDIIELSIQKHATFLVMGTHGRTGMLHLVTGSTAEYIIRHSVVPIIVVPMNMKRH</sequence>
<dbReference type="GO" id="GO:0005524">
    <property type="term" value="F:ATP binding"/>
    <property type="evidence" value="ECO:0007669"/>
    <property type="project" value="UniProtKB-KW"/>
</dbReference>
<evidence type="ECO:0000256" key="1">
    <source>
        <dbReference type="ARBA" id="ARBA00008791"/>
    </source>
</evidence>
<gene>
    <name evidence="5" type="ORF">GALL_56560</name>
</gene>
<reference evidence="5" key="1">
    <citation type="submission" date="2016-10" db="EMBL/GenBank/DDBJ databases">
        <title>Sequence of Gallionella enrichment culture.</title>
        <authorList>
            <person name="Poehlein A."/>
            <person name="Muehling M."/>
            <person name="Daniel R."/>
        </authorList>
    </citation>
    <scope>NUCLEOTIDE SEQUENCE</scope>
</reference>
<dbReference type="SUPFAM" id="SSF52402">
    <property type="entry name" value="Adenine nucleotide alpha hydrolases-like"/>
    <property type="match status" value="1"/>
</dbReference>
<dbReference type="InterPro" id="IPR014729">
    <property type="entry name" value="Rossmann-like_a/b/a_fold"/>
</dbReference>
<dbReference type="PANTHER" id="PTHR46268">
    <property type="entry name" value="STRESS RESPONSE PROTEIN NHAX"/>
    <property type="match status" value="1"/>
</dbReference>
<comment type="similarity">
    <text evidence="1">Belongs to the universal stress protein A family.</text>
</comment>
<keyword evidence="2" id="KW-0547">Nucleotide-binding</keyword>
<feature type="domain" description="UspA" evidence="4">
    <location>
        <begin position="2"/>
        <end position="139"/>
    </location>
</feature>
<evidence type="ECO:0000313" key="5">
    <source>
        <dbReference type="EMBL" id="OIR13271.1"/>
    </source>
</evidence>